<comment type="caution">
    <text evidence="1">The sequence shown here is derived from an EMBL/GenBank/DDBJ whole genome shotgun (WGS) entry which is preliminary data.</text>
</comment>
<sequence>MSKAGTTFRGYKRLTHHYALGWEHLDEHEYLGDFRVLNVRYFPSAGGDCDDLGERVYTIRAPRLLSEADIRDTLVSELSFGCRCQHDCCGHAFAHVYRQDVERVKRRRWVVRVHVHRNV</sequence>
<gene>
    <name evidence="1" type="ORF">WT27_13690</name>
</gene>
<evidence type="ECO:0000313" key="1">
    <source>
        <dbReference type="EMBL" id="KVV40968.1"/>
    </source>
</evidence>
<dbReference type="EMBL" id="LPEQ01000113">
    <property type="protein sequence ID" value="KVV40968.1"/>
    <property type="molecule type" value="Genomic_DNA"/>
</dbReference>
<keyword evidence="2" id="KW-1185">Reference proteome</keyword>
<accession>A0A106DRB6</accession>
<dbReference type="RefSeq" id="WP_060108289.1">
    <property type="nucleotide sequence ID" value="NZ_LPEQ01000113.1"/>
</dbReference>
<dbReference type="Proteomes" id="UP000062317">
    <property type="component" value="Unassembled WGS sequence"/>
</dbReference>
<name>A0A106DRB6_9BURK</name>
<organism evidence="1 2">
    <name type="scientific">Burkholderia territorii</name>
    <dbReference type="NCBI Taxonomy" id="1503055"/>
    <lineage>
        <taxon>Bacteria</taxon>
        <taxon>Pseudomonadati</taxon>
        <taxon>Pseudomonadota</taxon>
        <taxon>Betaproteobacteria</taxon>
        <taxon>Burkholderiales</taxon>
        <taxon>Burkholderiaceae</taxon>
        <taxon>Burkholderia</taxon>
        <taxon>Burkholderia cepacia complex</taxon>
    </lineage>
</organism>
<evidence type="ECO:0000313" key="2">
    <source>
        <dbReference type="Proteomes" id="UP000062317"/>
    </source>
</evidence>
<dbReference type="AlphaFoldDB" id="A0A106DRB6"/>
<protein>
    <submittedName>
        <fullName evidence="1">Uncharacterized protein</fullName>
    </submittedName>
</protein>
<proteinExistence type="predicted"/>
<reference evidence="1 2" key="1">
    <citation type="submission" date="2015-11" db="EMBL/GenBank/DDBJ databases">
        <title>Expanding the genomic diversity of Burkholderia species for the development of highly accurate diagnostics.</title>
        <authorList>
            <person name="Sahl J."/>
            <person name="Keim P."/>
            <person name="Wagner D."/>
        </authorList>
    </citation>
    <scope>NUCLEOTIDE SEQUENCE [LARGE SCALE GENOMIC DNA]</scope>
    <source>
        <strain evidence="1 2">MSMB1301WGS</strain>
    </source>
</reference>